<dbReference type="RefSeq" id="WP_068449564.1">
    <property type="nucleotide sequence ID" value="NZ_CANKUV010000005.1"/>
</dbReference>
<dbReference type="AlphaFoldDB" id="A0A176TBX6"/>
<dbReference type="InterPro" id="IPR036249">
    <property type="entry name" value="Thioredoxin-like_sf"/>
</dbReference>
<dbReference type="STRING" id="1333662.LPB303_08320"/>
<evidence type="ECO:0000313" key="2">
    <source>
        <dbReference type="EMBL" id="OAD45387.1"/>
    </source>
</evidence>
<accession>A0A176TBX6</accession>
<dbReference type="Pfam" id="PF13098">
    <property type="entry name" value="Thioredoxin_2"/>
    <property type="match status" value="1"/>
</dbReference>
<protein>
    <recommendedName>
        <fullName evidence="1">Thioredoxin-like fold domain-containing protein</fullName>
    </recommendedName>
</protein>
<dbReference type="OrthoDB" id="9811036at2"/>
<dbReference type="Gene3D" id="3.40.30.10">
    <property type="entry name" value="Glutaredoxin"/>
    <property type="match status" value="1"/>
</dbReference>
<gene>
    <name evidence="2" type="ORF">LPB303_08320</name>
</gene>
<evidence type="ECO:0000259" key="1">
    <source>
        <dbReference type="Pfam" id="PF13098"/>
    </source>
</evidence>
<proteinExistence type="predicted"/>
<keyword evidence="3" id="KW-1185">Reference proteome</keyword>
<reference evidence="2 3" key="1">
    <citation type="submission" date="2016-02" db="EMBL/GenBank/DDBJ databases">
        <title>Draft genome sequence of Polaribacter atrinae KACC17473.</title>
        <authorList>
            <person name="Shin S.-K."/>
            <person name="Yi H."/>
        </authorList>
    </citation>
    <scope>NUCLEOTIDE SEQUENCE [LARGE SCALE GENOMIC DNA]</scope>
    <source>
        <strain evidence="2 3">KACC 17473</strain>
    </source>
</reference>
<dbReference type="EMBL" id="LVWE01000029">
    <property type="protein sequence ID" value="OAD45387.1"/>
    <property type="molecule type" value="Genomic_DNA"/>
</dbReference>
<comment type="caution">
    <text evidence="2">The sequence shown here is derived from an EMBL/GenBank/DDBJ whole genome shotgun (WGS) entry which is preliminary data.</text>
</comment>
<feature type="domain" description="Thioredoxin-like fold" evidence="1">
    <location>
        <begin position="37"/>
        <end position="147"/>
    </location>
</feature>
<organism evidence="2 3">
    <name type="scientific">Polaribacter atrinae</name>
    <dbReference type="NCBI Taxonomy" id="1333662"/>
    <lineage>
        <taxon>Bacteria</taxon>
        <taxon>Pseudomonadati</taxon>
        <taxon>Bacteroidota</taxon>
        <taxon>Flavobacteriia</taxon>
        <taxon>Flavobacteriales</taxon>
        <taxon>Flavobacteriaceae</taxon>
    </lineage>
</organism>
<name>A0A176TBX6_9FLAO</name>
<evidence type="ECO:0000313" key="3">
    <source>
        <dbReference type="Proteomes" id="UP000076923"/>
    </source>
</evidence>
<sequence>MIKTLLFFFILSTGMLFSQKSNTLLSFSFEEAYKLQEKEKKPLVVFFHTKWCKYCFAMKKSTFMDKKVIDLLNQNFYFITFDAESTDTLKIKDKTFKIKSGVHQIVEVLASKNNTISYPSTIIISTNNTIEEQIDSFLSAEEITKILTSYIVSNKNHNGKLP</sequence>
<dbReference type="SUPFAM" id="SSF52833">
    <property type="entry name" value="Thioredoxin-like"/>
    <property type="match status" value="1"/>
</dbReference>
<dbReference type="Proteomes" id="UP000076923">
    <property type="component" value="Unassembled WGS sequence"/>
</dbReference>
<dbReference type="InterPro" id="IPR012336">
    <property type="entry name" value="Thioredoxin-like_fold"/>
</dbReference>